<dbReference type="RefSeq" id="WP_309981200.1">
    <property type="nucleotide sequence ID" value="NZ_JAVDTI010000001.1"/>
</dbReference>
<comment type="caution">
    <text evidence="1">The sequence shown here is derived from an EMBL/GenBank/DDBJ whole genome shotgun (WGS) entry which is preliminary data.</text>
</comment>
<keyword evidence="2" id="KW-1185">Reference proteome</keyword>
<organism evidence="1 2">
    <name type="scientific">Dyadobacter fermentans</name>
    <dbReference type="NCBI Taxonomy" id="94254"/>
    <lineage>
        <taxon>Bacteria</taxon>
        <taxon>Pseudomonadati</taxon>
        <taxon>Bacteroidota</taxon>
        <taxon>Cytophagia</taxon>
        <taxon>Cytophagales</taxon>
        <taxon>Spirosomataceae</taxon>
        <taxon>Dyadobacter</taxon>
    </lineage>
</organism>
<dbReference type="Proteomes" id="UP001264980">
    <property type="component" value="Unassembled WGS sequence"/>
</dbReference>
<gene>
    <name evidence="1" type="ORF">J2W84_000840</name>
</gene>
<sequence length="54" mass="5904">MNVICKNEPLTEETVSAEAIVGEGQTPCYQPSGLVYISTVTPGCTKGKKLWFRK</sequence>
<dbReference type="EMBL" id="JAVDTI010000001">
    <property type="protein sequence ID" value="MDR6803803.1"/>
    <property type="molecule type" value="Genomic_DNA"/>
</dbReference>
<protein>
    <submittedName>
        <fullName evidence="1">Uncharacterized protein</fullName>
    </submittedName>
</protein>
<name>A0ABU1QRK6_9BACT</name>
<reference evidence="1 2" key="1">
    <citation type="submission" date="2023-07" db="EMBL/GenBank/DDBJ databases">
        <title>Sorghum-associated microbial communities from plants grown in Nebraska, USA.</title>
        <authorList>
            <person name="Schachtman D."/>
        </authorList>
    </citation>
    <scope>NUCLEOTIDE SEQUENCE [LARGE SCALE GENOMIC DNA]</scope>
    <source>
        <strain evidence="1 2">BE57</strain>
    </source>
</reference>
<accession>A0ABU1QRK6</accession>
<proteinExistence type="predicted"/>
<evidence type="ECO:0000313" key="1">
    <source>
        <dbReference type="EMBL" id="MDR6803803.1"/>
    </source>
</evidence>
<evidence type="ECO:0000313" key="2">
    <source>
        <dbReference type="Proteomes" id="UP001264980"/>
    </source>
</evidence>